<dbReference type="Gramene" id="TuG1812G0300004500.01.T01">
    <property type="protein sequence ID" value="TuG1812G0300004500.01.T01.cds309326"/>
    <property type="gene ID" value="TuG1812G0300004500.01"/>
</dbReference>
<dbReference type="AlphaFoldDB" id="A0A8R7PXB0"/>
<dbReference type="EnsemblPlants" id="TuG1812G0300004500.01.T01">
    <property type="protein sequence ID" value="TuG1812G0300004500.01.T01.cds309326"/>
    <property type="gene ID" value="TuG1812G0300004500.01"/>
</dbReference>
<dbReference type="Proteomes" id="UP000015106">
    <property type="component" value="Chromosome 3"/>
</dbReference>
<evidence type="ECO:0000256" key="1">
    <source>
        <dbReference type="SAM" id="MobiDB-lite"/>
    </source>
</evidence>
<accession>A0A8R7PXB0</accession>
<reference evidence="3" key="1">
    <citation type="journal article" date="2013" name="Nature">
        <title>Draft genome of the wheat A-genome progenitor Triticum urartu.</title>
        <authorList>
            <person name="Ling H.Q."/>
            <person name="Zhao S."/>
            <person name="Liu D."/>
            <person name="Wang J."/>
            <person name="Sun H."/>
            <person name="Zhang C."/>
            <person name="Fan H."/>
            <person name="Li D."/>
            <person name="Dong L."/>
            <person name="Tao Y."/>
            <person name="Gao C."/>
            <person name="Wu H."/>
            <person name="Li Y."/>
            <person name="Cui Y."/>
            <person name="Guo X."/>
            <person name="Zheng S."/>
            <person name="Wang B."/>
            <person name="Yu K."/>
            <person name="Liang Q."/>
            <person name="Yang W."/>
            <person name="Lou X."/>
            <person name="Chen J."/>
            <person name="Feng M."/>
            <person name="Jian J."/>
            <person name="Zhang X."/>
            <person name="Luo G."/>
            <person name="Jiang Y."/>
            <person name="Liu J."/>
            <person name="Wang Z."/>
            <person name="Sha Y."/>
            <person name="Zhang B."/>
            <person name="Wu H."/>
            <person name="Tang D."/>
            <person name="Shen Q."/>
            <person name="Xue P."/>
            <person name="Zou S."/>
            <person name="Wang X."/>
            <person name="Liu X."/>
            <person name="Wang F."/>
            <person name="Yang Y."/>
            <person name="An X."/>
            <person name="Dong Z."/>
            <person name="Zhang K."/>
            <person name="Zhang X."/>
            <person name="Luo M.C."/>
            <person name="Dvorak J."/>
            <person name="Tong Y."/>
            <person name="Wang J."/>
            <person name="Yang H."/>
            <person name="Li Z."/>
            <person name="Wang D."/>
            <person name="Zhang A."/>
            <person name="Wang J."/>
        </authorList>
    </citation>
    <scope>NUCLEOTIDE SEQUENCE</scope>
    <source>
        <strain evidence="3">cv. G1812</strain>
    </source>
</reference>
<name>A0A8R7PXB0_TRIUA</name>
<reference evidence="2" key="2">
    <citation type="submission" date="2018-03" db="EMBL/GenBank/DDBJ databases">
        <title>The Triticum urartu genome reveals the dynamic nature of wheat genome evolution.</title>
        <authorList>
            <person name="Ling H."/>
            <person name="Ma B."/>
            <person name="Shi X."/>
            <person name="Liu H."/>
            <person name="Dong L."/>
            <person name="Sun H."/>
            <person name="Cao Y."/>
            <person name="Gao Q."/>
            <person name="Zheng S."/>
            <person name="Li Y."/>
            <person name="Yu Y."/>
            <person name="Du H."/>
            <person name="Qi M."/>
            <person name="Li Y."/>
            <person name="Yu H."/>
            <person name="Cui Y."/>
            <person name="Wang N."/>
            <person name="Chen C."/>
            <person name="Wu H."/>
            <person name="Zhao Y."/>
            <person name="Zhang J."/>
            <person name="Li Y."/>
            <person name="Zhou W."/>
            <person name="Zhang B."/>
            <person name="Hu W."/>
            <person name="Eijk M."/>
            <person name="Tang J."/>
            <person name="Witsenboer H."/>
            <person name="Zhao S."/>
            <person name="Li Z."/>
            <person name="Zhang A."/>
            <person name="Wang D."/>
            <person name="Liang C."/>
        </authorList>
    </citation>
    <scope>NUCLEOTIDE SEQUENCE [LARGE SCALE GENOMIC DNA]</scope>
    <source>
        <strain evidence="2">cv. G1812</strain>
    </source>
</reference>
<sequence>SSSFDLPCVEEEAEIGELVGEGGVGVGRGGLGLEDEEGLAHAGAEEPVVGVPVDLHLHLVDGDAVVAPELPLEVLDEHVDAAVDLDGHVHVRAAAAAAEVAAAALDADVVQLPLLVEPRPGQEPLLAEHVLLLAHHGRVPQRQRRPGPRPPERLLVLVAEQEHHLLAGDHRHVVVRHRLRLVGEPRRPQVPHHVHRPAVHLELLGPVLAPEVPRLHLHLARAAALIGAALDAAAAALVLAAAGRPLDGHLHAVGQQVPAPRDGDQPALPGDHRAVHQRHRALPRPGRRRRRRRRVRQLLLARREAGGHREQVLHPACPSPDSTKAPIH</sequence>
<keyword evidence="3" id="KW-1185">Reference proteome</keyword>
<evidence type="ECO:0000313" key="2">
    <source>
        <dbReference type="EnsemblPlants" id="TuG1812G0300004500.01.T01.cds309326"/>
    </source>
</evidence>
<feature type="compositionally biased region" description="Basic residues" evidence="1">
    <location>
        <begin position="275"/>
        <end position="296"/>
    </location>
</feature>
<reference evidence="2" key="3">
    <citation type="submission" date="2022-06" db="UniProtKB">
        <authorList>
            <consortium name="EnsemblPlants"/>
        </authorList>
    </citation>
    <scope>IDENTIFICATION</scope>
</reference>
<proteinExistence type="predicted"/>
<organism evidence="2 3">
    <name type="scientific">Triticum urartu</name>
    <name type="common">Red wild einkorn</name>
    <name type="synonym">Crithodium urartu</name>
    <dbReference type="NCBI Taxonomy" id="4572"/>
    <lineage>
        <taxon>Eukaryota</taxon>
        <taxon>Viridiplantae</taxon>
        <taxon>Streptophyta</taxon>
        <taxon>Embryophyta</taxon>
        <taxon>Tracheophyta</taxon>
        <taxon>Spermatophyta</taxon>
        <taxon>Magnoliopsida</taxon>
        <taxon>Liliopsida</taxon>
        <taxon>Poales</taxon>
        <taxon>Poaceae</taxon>
        <taxon>BOP clade</taxon>
        <taxon>Pooideae</taxon>
        <taxon>Triticodae</taxon>
        <taxon>Triticeae</taxon>
        <taxon>Triticinae</taxon>
        <taxon>Triticum</taxon>
    </lineage>
</organism>
<protein>
    <submittedName>
        <fullName evidence="2">Uncharacterized protein</fullName>
    </submittedName>
</protein>
<feature type="compositionally biased region" description="Basic and acidic residues" evidence="1">
    <location>
        <begin position="301"/>
        <end position="312"/>
    </location>
</feature>
<evidence type="ECO:0000313" key="3">
    <source>
        <dbReference type="Proteomes" id="UP000015106"/>
    </source>
</evidence>
<feature type="region of interest" description="Disordered" evidence="1">
    <location>
        <begin position="254"/>
        <end position="328"/>
    </location>
</feature>